<protein>
    <submittedName>
        <fullName evidence="3">Uncharacterized protein</fullName>
    </submittedName>
</protein>
<evidence type="ECO:0000256" key="2">
    <source>
        <dbReference type="SAM" id="Phobius"/>
    </source>
</evidence>
<feature type="region of interest" description="Disordered" evidence="1">
    <location>
        <begin position="1"/>
        <end position="38"/>
    </location>
</feature>
<gene>
    <name evidence="3" type="ORF">GR206_32575</name>
</gene>
<keyword evidence="2" id="KW-0472">Membrane</keyword>
<reference evidence="3 4" key="1">
    <citation type="submission" date="2019-12" db="EMBL/GenBank/DDBJ databases">
        <title>Rhizobium genotypes associated with high levels of biological nitrogen fixation by grain legumes in a temperate-maritime cropping system.</title>
        <authorList>
            <person name="Maluk M."/>
            <person name="Francesc Ferrando Molina F."/>
            <person name="Lopez Del Egido L."/>
            <person name="Lafos M."/>
            <person name="Langarica-Fuentes A."/>
            <person name="Gebre Yohannes G."/>
            <person name="Young M.W."/>
            <person name="Martin P."/>
            <person name="Gantlett R."/>
            <person name="Kenicer G."/>
            <person name="Hawes C."/>
            <person name="Begg G.S."/>
            <person name="Quilliam R.S."/>
            <person name="Squire G.R."/>
            <person name="Poole P.S."/>
            <person name="Young P.W."/>
            <person name="Iannetta P.M."/>
            <person name="James E.K."/>
        </authorList>
    </citation>
    <scope>NUCLEOTIDE SEQUENCE [LARGE SCALE GENOMIC DNA]</scope>
    <source>
        <strain evidence="3 4">JHI2449</strain>
    </source>
</reference>
<evidence type="ECO:0000313" key="4">
    <source>
        <dbReference type="Proteomes" id="UP000468864"/>
    </source>
</evidence>
<evidence type="ECO:0000313" key="3">
    <source>
        <dbReference type="EMBL" id="NEH95696.1"/>
    </source>
</evidence>
<dbReference type="EMBL" id="WUEP01000041">
    <property type="protein sequence ID" value="NEH95696.1"/>
    <property type="molecule type" value="Genomic_DNA"/>
</dbReference>
<sequence>MDVLSMPQMQPAPNKSQPAVAPKHSLGDGGGPTRFGPLESGLSDSDRLKAALHRQVLVLPLLVIIFQQMLRDPTQTVELPVVKVKVPLESVLPIFLMIIAYLLFRAMRYARIVLWNIVHPEQVNSVAQIALDDGDTYKLNKAYYEETVDSMAAAFAQTLRRNLKSSVGEFVARTSLRFVVLRSLVVYALIFGLLLAIASNITGTLVKSSVWASRSLIDGNTIEAFVLAVSAILLLLSWLNAAVVVLTMLWLVLRLAARTALAVKTIFVAAVRFPFRALYELATTARERHRGKILAAQKLAYERRIQQHVNSQEHREYLKRKNLFDFFAEEISDRTIFRYVAYAMLYGGSSFSGKIAHTFRLPDLAYCRLFFQALSKTAPADFFHDEAKILQEKFCDILDSYDVIDPSESAITSWEFFGSEYVKKQTVEKEILAHLEKIEPRAEDLVELSEALRKKGQQYNLGSQGELNDDELSNLAKEARHYFKKDELENSGFKEAPPVRGADDWRLTTYAIELLRTIAGISTKPTETGSTA</sequence>
<feature type="transmembrane region" description="Helical" evidence="2">
    <location>
        <begin position="225"/>
        <end position="253"/>
    </location>
</feature>
<feature type="transmembrane region" description="Helical" evidence="2">
    <location>
        <begin position="51"/>
        <end position="70"/>
    </location>
</feature>
<proteinExistence type="predicted"/>
<keyword evidence="2" id="KW-1133">Transmembrane helix</keyword>
<dbReference type="RefSeq" id="WP_163883446.1">
    <property type="nucleotide sequence ID" value="NZ_WUEP01000041.1"/>
</dbReference>
<accession>A0A6N9ZR01</accession>
<dbReference type="AlphaFoldDB" id="A0A6N9ZR01"/>
<name>A0A6N9ZR01_9HYPH</name>
<feature type="transmembrane region" description="Helical" evidence="2">
    <location>
        <begin position="90"/>
        <end position="107"/>
    </location>
</feature>
<feature type="compositionally biased region" description="Polar residues" evidence="1">
    <location>
        <begin position="7"/>
        <end position="17"/>
    </location>
</feature>
<organism evidence="3 4">
    <name type="scientific">Rhizobium laguerreae</name>
    <dbReference type="NCBI Taxonomy" id="1076926"/>
    <lineage>
        <taxon>Bacteria</taxon>
        <taxon>Pseudomonadati</taxon>
        <taxon>Pseudomonadota</taxon>
        <taxon>Alphaproteobacteria</taxon>
        <taxon>Hyphomicrobiales</taxon>
        <taxon>Rhizobiaceae</taxon>
        <taxon>Rhizobium/Agrobacterium group</taxon>
        <taxon>Rhizobium</taxon>
    </lineage>
</organism>
<dbReference type="Proteomes" id="UP000468864">
    <property type="component" value="Unassembled WGS sequence"/>
</dbReference>
<keyword evidence="2" id="KW-0812">Transmembrane</keyword>
<comment type="caution">
    <text evidence="3">The sequence shown here is derived from an EMBL/GenBank/DDBJ whole genome shotgun (WGS) entry which is preliminary data.</text>
</comment>
<evidence type="ECO:0000256" key="1">
    <source>
        <dbReference type="SAM" id="MobiDB-lite"/>
    </source>
</evidence>
<feature type="transmembrane region" description="Helical" evidence="2">
    <location>
        <begin position="184"/>
        <end position="205"/>
    </location>
</feature>